<dbReference type="Pfam" id="PF11360">
    <property type="entry name" value="DUF3110"/>
    <property type="match status" value="1"/>
</dbReference>
<dbReference type="KEGG" id="hbq:QI031_08360"/>
<dbReference type="Proteomes" id="UP001223520">
    <property type="component" value="Chromosome"/>
</dbReference>
<evidence type="ECO:0000313" key="1">
    <source>
        <dbReference type="EMBL" id="WGV27486.1"/>
    </source>
</evidence>
<gene>
    <name evidence="1" type="ORF">QI031_08360</name>
</gene>
<dbReference type="EMBL" id="CP124543">
    <property type="protein sequence ID" value="WGV27486.1"/>
    <property type="molecule type" value="Genomic_DNA"/>
</dbReference>
<keyword evidence="2" id="KW-1185">Reference proteome</keyword>
<proteinExistence type="predicted"/>
<dbReference type="InterPro" id="IPR021503">
    <property type="entry name" value="DUF3110"/>
</dbReference>
<name>A0AAJ6NVY1_9CYAN</name>
<organism evidence="1 2">
    <name type="scientific">Halotia branconii CENA392</name>
    <dbReference type="NCBI Taxonomy" id="1539056"/>
    <lineage>
        <taxon>Bacteria</taxon>
        <taxon>Bacillati</taxon>
        <taxon>Cyanobacteriota</taxon>
        <taxon>Cyanophyceae</taxon>
        <taxon>Nostocales</taxon>
        <taxon>Nodulariaceae</taxon>
        <taxon>Halotia</taxon>
    </lineage>
</organism>
<protein>
    <submittedName>
        <fullName evidence="1">DUF3110 domain-containing protein</fullName>
    </submittedName>
</protein>
<evidence type="ECO:0000313" key="2">
    <source>
        <dbReference type="Proteomes" id="UP001223520"/>
    </source>
</evidence>
<sequence>MITPMRVFVLIFNANTENEGIHTIRVGDRNKILMFESEDDALRFALLLEAQDFPVPTVDALDAEEIKEFCESAGYEWEIIPENSDLIIPPEINLEETDWQADDQKEDIDDSFRFNQVPPAEEPELSDSELDKIRRQLEGLL</sequence>
<dbReference type="RefSeq" id="WP_281484725.1">
    <property type="nucleotide sequence ID" value="NZ_CP124543.1"/>
</dbReference>
<reference evidence="1 2" key="1">
    <citation type="journal article" date="2023" name="Limnol Oceanogr Lett">
        <title>Environmental adaptations by the intertidal Antarctic cyanobacterium Halotia branconii CENA392 as revealed using long-read genome sequencing.</title>
        <authorList>
            <person name="Dextro R.B."/>
            <person name="Delbaje E."/>
            <person name="Freitas P.N.N."/>
            <person name="Geraldes V."/>
            <person name="Pinto E."/>
            <person name="Long P.F."/>
            <person name="Fiore M.F."/>
        </authorList>
    </citation>
    <scope>NUCLEOTIDE SEQUENCE [LARGE SCALE GENOMIC DNA]</scope>
    <source>
        <strain evidence="1 2">CENA392</strain>
    </source>
</reference>
<accession>A0AAJ6NVY1</accession>
<dbReference type="AlphaFoldDB" id="A0AAJ6NVY1"/>